<evidence type="ECO:0000259" key="1">
    <source>
        <dbReference type="Pfam" id="PF13672"/>
    </source>
</evidence>
<name>A1ZP74_MICM2</name>
<comment type="caution">
    <text evidence="2">The sequence shown here is derived from an EMBL/GenBank/DDBJ whole genome shotgun (WGS) entry which is preliminary data.</text>
</comment>
<reference evidence="2 3" key="1">
    <citation type="submission" date="2007-01" db="EMBL/GenBank/DDBJ databases">
        <authorList>
            <person name="Haygood M."/>
            <person name="Podell S."/>
            <person name="Anderson C."/>
            <person name="Hopkinson B."/>
            <person name="Roe K."/>
            <person name="Barbeau K."/>
            <person name="Gaasterland T."/>
            <person name="Ferriera S."/>
            <person name="Johnson J."/>
            <person name="Kravitz S."/>
            <person name="Beeson K."/>
            <person name="Sutton G."/>
            <person name="Rogers Y.-H."/>
            <person name="Friedman R."/>
            <person name="Frazier M."/>
            <person name="Venter J.C."/>
        </authorList>
    </citation>
    <scope>NUCLEOTIDE SEQUENCE [LARGE SCALE GENOMIC DNA]</scope>
    <source>
        <strain evidence="2 3">ATCC 23134</strain>
    </source>
</reference>
<dbReference type="SUPFAM" id="SSF81606">
    <property type="entry name" value="PP2C-like"/>
    <property type="match status" value="1"/>
</dbReference>
<organism evidence="2 3">
    <name type="scientific">Microscilla marina ATCC 23134</name>
    <dbReference type="NCBI Taxonomy" id="313606"/>
    <lineage>
        <taxon>Bacteria</taxon>
        <taxon>Pseudomonadati</taxon>
        <taxon>Bacteroidota</taxon>
        <taxon>Cytophagia</taxon>
        <taxon>Cytophagales</taxon>
        <taxon>Microscillaceae</taxon>
        <taxon>Microscilla</taxon>
    </lineage>
</organism>
<feature type="domain" description="PPM-type phosphatase" evidence="1">
    <location>
        <begin position="18"/>
        <end position="240"/>
    </location>
</feature>
<protein>
    <recommendedName>
        <fullName evidence="1">PPM-type phosphatase domain-containing protein</fullName>
    </recommendedName>
</protein>
<dbReference type="Gene3D" id="3.60.40.10">
    <property type="entry name" value="PPM-type phosphatase domain"/>
    <property type="match status" value="1"/>
</dbReference>
<dbReference type="EMBL" id="AAWS01000020">
    <property type="protein sequence ID" value="EAY27866.1"/>
    <property type="molecule type" value="Genomic_DNA"/>
</dbReference>
<dbReference type="Pfam" id="PF13672">
    <property type="entry name" value="PP2C_2"/>
    <property type="match status" value="1"/>
</dbReference>
<evidence type="ECO:0000313" key="3">
    <source>
        <dbReference type="Proteomes" id="UP000004095"/>
    </source>
</evidence>
<dbReference type="eggNOG" id="COG0631">
    <property type="taxonomic scope" value="Bacteria"/>
</dbReference>
<dbReference type="Proteomes" id="UP000004095">
    <property type="component" value="Unassembled WGS sequence"/>
</dbReference>
<evidence type="ECO:0000313" key="2">
    <source>
        <dbReference type="EMBL" id="EAY27866.1"/>
    </source>
</evidence>
<dbReference type="InterPro" id="IPR001932">
    <property type="entry name" value="PPM-type_phosphatase-like_dom"/>
</dbReference>
<proteinExistence type="predicted"/>
<dbReference type="AlphaFoldDB" id="A1ZP74"/>
<dbReference type="InterPro" id="IPR036457">
    <property type="entry name" value="PPM-type-like_dom_sf"/>
</dbReference>
<sequence length="288" mass="32835">MAKKKQKLWVVVGDSVMGLNHVKNNIPCQDSHLYEEMENGWGIAIVADGAGSADYSHQGSQFVVKEGMSLFKKIVTENKWTTSKKLPEQAKWHKLAKTNLKQLRNMLAKEAEQTKKELGQLASTIMVAIFSPLGILCTHIGDGRGGYSNSEGEWKPLFTPWKGEYANETIFLTSDIWADKEVDKFVESKVINEKPFAFTLMSDGLEMHSFECSVWDEKEEKYYDPNRPYQKFFNPVVNGLVQMKQSRMTDDEIKGKWNKFLREGNEKIKNEPDDKTMIIGAYFPNGTS</sequence>
<dbReference type="OrthoDB" id="963478at2"/>
<accession>A1ZP74</accession>
<keyword evidence="3" id="KW-1185">Reference proteome</keyword>
<gene>
    <name evidence="2" type="ORF">M23134_00307</name>
</gene>
<dbReference type="RefSeq" id="WP_002698874.1">
    <property type="nucleotide sequence ID" value="NZ_AAWS01000020.1"/>
</dbReference>